<feature type="transmembrane region" description="Helical" evidence="1">
    <location>
        <begin position="49"/>
        <end position="68"/>
    </location>
</feature>
<keyword evidence="1" id="KW-0812">Transmembrane</keyword>
<evidence type="ECO:0000259" key="2">
    <source>
        <dbReference type="Pfam" id="PF01757"/>
    </source>
</evidence>
<dbReference type="InterPro" id="IPR050879">
    <property type="entry name" value="Acyltransferase_3"/>
</dbReference>
<dbReference type="Proteomes" id="UP000321562">
    <property type="component" value="Unassembled WGS sequence"/>
</dbReference>
<organism evidence="3 4">
    <name type="scientific">Paracoccus aurantiacus</name>
    <dbReference type="NCBI Taxonomy" id="2599412"/>
    <lineage>
        <taxon>Bacteria</taxon>
        <taxon>Pseudomonadati</taxon>
        <taxon>Pseudomonadota</taxon>
        <taxon>Alphaproteobacteria</taxon>
        <taxon>Rhodobacterales</taxon>
        <taxon>Paracoccaceae</taxon>
        <taxon>Paracoccus</taxon>
    </lineage>
</organism>
<dbReference type="OrthoDB" id="9796461at2"/>
<dbReference type="EMBL" id="VOPL01000003">
    <property type="protein sequence ID" value="TXB69243.1"/>
    <property type="molecule type" value="Genomic_DNA"/>
</dbReference>
<comment type="caution">
    <text evidence="3">The sequence shown here is derived from an EMBL/GenBank/DDBJ whole genome shotgun (WGS) entry which is preliminary data.</text>
</comment>
<feature type="transmembrane region" description="Helical" evidence="1">
    <location>
        <begin position="140"/>
        <end position="162"/>
    </location>
</feature>
<protein>
    <submittedName>
        <fullName evidence="3">Acyltransferase</fullName>
    </submittedName>
</protein>
<dbReference type="GO" id="GO:0016020">
    <property type="term" value="C:membrane"/>
    <property type="evidence" value="ECO:0007669"/>
    <property type="project" value="TreeGrafter"/>
</dbReference>
<sequence length="349" mass="38516">MPSTAQTGTPHLVSVQLLRAIAAAAVVFEHAQAEAGQTVEGFHHIPFDFGIGVDIFFIISGFVMWLSSSHLFGQPGGAKLFLIKRFQRVVPLYWLYTLGMLAAIWLLPDKLNNPDASPLMVLSSFIFYPYPNMIGQYTPVLALGWTLNYEMFFYALFAIALLFPRRLGFGVLSALILGFVTLWAVTSSGPVLFWGRPIILEFLIGVILARLYLEAGHKPNLILFAGFVALAFIAYWLLQGSDSRLIRLGIPSAFFASAFIFFLPGRLSGALSGIAKVGGDSSYTLYLSHPFTLAVVKIIWTKLDPAGAHPWAYVWAATLICVLAGYVLYLLIEKPLLRLWKRKPAAQPA</sequence>
<dbReference type="InterPro" id="IPR002656">
    <property type="entry name" value="Acyl_transf_3_dom"/>
</dbReference>
<evidence type="ECO:0000313" key="3">
    <source>
        <dbReference type="EMBL" id="TXB69243.1"/>
    </source>
</evidence>
<feature type="transmembrane region" description="Helical" evidence="1">
    <location>
        <begin position="167"/>
        <end position="185"/>
    </location>
</feature>
<dbReference type="AlphaFoldDB" id="A0A5C6S4A0"/>
<feature type="transmembrane region" description="Helical" evidence="1">
    <location>
        <begin position="191"/>
        <end position="213"/>
    </location>
</feature>
<dbReference type="Pfam" id="PF01757">
    <property type="entry name" value="Acyl_transf_3"/>
    <property type="match status" value="1"/>
</dbReference>
<keyword evidence="1" id="KW-1133">Transmembrane helix</keyword>
<keyword evidence="4" id="KW-1185">Reference proteome</keyword>
<dbReference type="PANTHER" id="PTHR23028">
    <property type="entry name" value="ACETYLTRANSFERASE"/>
    <property type="match status" value="1"/>
</dbReference>
<dbReference type="RefSeq" id="WP_147097857.1">
    <property type="nucleotide sequence ID" value="NZ_JBHUFH010000011.1"/>
</dbReference>
<proteinExistence type="predicted"/>
<feature type="transmembrane region" description="Helical" evidence="1">
    <location>
        <begin position="312"/>
        <end position="332"/>
    </location>
</feature>
<dbReference type="GO" id="GO:0000271">
    <property type="term" value="P:polysaccharide biosynthetic process"/>
    <property type="evidence" value="ECO:0007669"/>
    <property type="project" value="TreeGrafter"/>
</dbReference>
<feature type="transmembrane region" description="Helical" evidence="1">
    <location>
        <begin position="89"/>
        <end position="107"/>
    </location>
</feature>
<feature type="transmembrane region" description="Helical" evidence="1">
    <location>
        <begin position="220"/>
        <end position="238"/>
    </location>
</feature>
<dbReference type="PANTHER" id="PTHR23028:SF131">
    <property type="entry name" value="BLR2367 PROTEIN"/>
    <property type="match status" value="1"/>
</dbReference>
<name>A0A5C6S4A0_9RHOB</name>
<keyword evidence="1" id="KW-0472">Membrane</keyword>
<keyword evidence="3" id="KW-0012">Acyltransferase</keyword>
<feature type="transmembrane region" description="Helical" evidence="1">
    <location>
        <begin position="283"/>
        <end position="300"/>
    </location>
</feature>
<gene>
    <name evidence="3" type="ORF">FQV27_09790</name>
</gene>
<evidence type="ECO:0000256" key="1">
    <source>
        <dbReference type="SAM" id="Phobius"/>
    </source>
</evidence>
<keyword evidence="3" id="KW-0808">Transferase</keyword>
<accession>A0A5C6S4A0</accession>
<evidence type="ECO:0000313" key="4">
    <source>
        <dbReference type="Proteomes" id="UP000321562"/>
    </source>
</evidence>
<dbReference type="GO" id="GO:0016747">
    <property type="term" value="F:acyltransferase activity, transferring groups other than amino-acyl groups"/>
    <property type="evidence" value="ECO:0007669"/>
    <property type="project" value="InterPro"/>
</dbReference>
<feature type="domain" description="Acyltransferase 3" evidence="2">
    <location>
        <begin position="14"/>
        <end position="329"/>
    </location>
</feature>
<reference evidence="3 4" key="1">
    <citation type="submission" date="2019-08" db="EMBL/GenBank/DDBJ databases">
        <authorList>
            <person name="Ye J."/>
        </authorList>
    </citation>
    <scope>NUCLEOTIDE SEQUENCE [LARGE SCALE GENOMIC DNA]</scope>
    <source>
        <strain evidence="3 4">TK008</strain>
    </source>
</reference>